<dbReference type="Gene3D" id="1.25.40.290">
    <property type="entry name" value="ARM repeat domains"/>
    <property type="match status" value="1"/>
</dbReference>
<dbReference type="AlphaFoldDB" id="A0A7H2BH00"/>
<dbReference type="InterPro" id="IPR014825">
    <property type="entry name" value="DNA_alkylation"/>
</dbReference>
<sequence>MRGHGANYAFVDASWAQEHREFQYNALDYLAACKQYLTPDDIPWLRRLAEAKSWWETIDRLDTIIGDIVLRHPELNSLMLEWAQDANFWIRPIATDHQRPRKERTDTQLLEEIIVKNFGSTEFFINKAIGWALREYSKTDPAWVADFIDRYRAQLAPLSIREGAKRL</sequence>
<dbReference type="Proteomes" id="UP000516404">
    <property type="component" value="Chromosome"/>
</dbReference>
<dbReference type="PANTHER" id="PTHR34070:SF1">
    <property type="entry name" value="DNA ALKYLATION REPAIR PROTEIN"/>
    <property type="match status" value="1"/>
</dbReference>
<reference evidence="1 2" key="1">
    <citation type="submission" date="2020-09" db="EMBL/GenBank/DDBJ databases">
        <title>Investigation of environmental microbes.</title>
        <authorList>
            <person name="Ou Y."/>
            <person name="Kang Q."/>
        </authorList>
    </citation>
    <scope>NUCLEOTIDE SEQUENCE [LARGE SCALE GENOMIC DNA]</scope>
    <source>
        <strain evidence="1 2">KJZ-14</strain>
    </source>
</reference>
<dbReference type="Pfam" id="PF08713">
    <property type="entry name" value="DNA_alkylation"/>
    <property type="match status" value="1"/>
</dbReference>
<proteinExistence type="predicted"/>
<name>A0A7H2BH00_9MICC</name>
<organism evidence="1 2">
    <name type="scientific">Rothia terrae</name>
    <dbReference type="NCBI Taxonomy" id="396015"/>
    <lineage>
        <taxon>Bacteria</taxon>
        <taxon>Bacillati</taxon>
        <taxon>Actinomycetota</taxon>
        <taxon>Actinomycetes</taxon>
        <taxon>Micrococcales</taxon>
        <taxon>Micrococcaceae</taxon>
        <taxon>Rothia</taxon>
    </lineage>
</organism>
<dbReference type="PANTHER" id="PTHR34070">
    <property type="entry name" value="ARMADILLO-TYPE FOLD"/>
    <property type="match status" value="1"/>
</dbReference>
<dbReference type="SUPFAM" id="SSF48371">
    <property type="entry name" value="ARM repeat"/>
    <property type="match status" value="1"/>
</dbReference>
<dbReference type="EMBL" id="CP061539">
    <property type="protein sequence ID" value="QNV38946.1"/>
    <property type="molecule type" value="Genomic_DNA"/>
</dbReference>
<dbReference type="Gene3D" id="1.20.1660.10">
    <property type="entry name" value="Hypothetical protein (EF3068)"/>
    <property type="match status" value="1"/>
</dbReference>
<evidence type="ECO:0000313" key="1">
    <source>
        <dbReference type="EMBL" id="QNV38946.1"/>
    </source>
</evidence>
<protein>
    <submittedName>
        <fullName evidence="1">DNA alkylation repair protein</fullName>
    </submittedName>
</protein>
<keyword evidence="2" id="KW-1185">Reference proteome</keyword>
<dbReference type="KEGG" id="rter:IDM49_11145"/>
<gene>
    <name evidence="1" type="ORF">IDM49_11145</name>
</gene>
<dbReference type="InterPro" id="IPR016024">
    <property type="entry name" value="ARM-type_fold"/>
</dbReference>
<evidence type="ECO:0000313" key="2">
    <source>
        <dbReference type="Proteomes" id="UP000516404"/>
    </source>
</evidence>
<accession>A0A7H2BH00</accession>